<sequence>MATDQDQEGSNKAYLREQQIPLLFDQLLRGLLQRKPDDSLSYLHRTIAELRTSQTHTNKAMNELLLSRVDKRNPEECAALVLQSAYRKWLRKRDKSNRRRHERQLESIIVIQAVGRRFLANKRVRTIKTAADTNGAPPAAAAGS</sequence>
<dbReference type="PROSITE" id="PS50096">
    <property type="entry name" value="IQ"/>
    <property type="match status" value="1"/>
</dbReference>
<evidence type="ECO:0000313" key="1">
    <source>
        <dbReference type="EMBL" id="CAE0834452.1"/>
    </source>
</evidence>
<organism evidence="1">
    <name type="scientific">Eutreptiella gymnastica</name>
    <dbReference type="NCBI Taxonomy" id="73025"/>
    <lineage>
        <taxon>Eukaryota</taxon>
        <taxon>Discoba</taxon>
        <taxon>Euglenozoa</taxon>
        <taxon>Euglenida</taxon>
        <taxon>Spirocuta</taxon>
        <taxon>Euglenophyceae</taxon>
        <taxon>Eutreptiales</taxon>
        <taxon>Eutreptiaceae</taxon>
        <taxon>Eutreptiella</taxon>
    </lineage>
</organism>
<dbReference type="SUPFAM" id="SSF47391">
    <property type="entry name" value="Dimerization-anchoring domain of cAMP-dependent PK regulatory subunit"/>
    <property type="match status" value="1"/>
</dbReference>
<dbReference type="Pfam" id="PF00612">
    <property type="entry name" value="IQ"/>
    <property type="match status" value="2"/>
</dbReference>
<reference evidence="1" key="1">
    <citation type="submission" date="2021-01" db="EMBL/GenBank/DDBJ databases">
        <authorList>
            <person name="Corre E."/>
            <person name="Pelletier E."/>
            <person name="Niang G."/>
            <person name="Scheremetjew M."/>
            <person name="Finn R."/>
            <person name="Kale V."/>
            <person name="Holt S."/>
            <person name="Cochrane G."/>
            <person name="Meng A."/>
            <person name="Brown T."/>
            <person name="Cohen L."/>
        </authorList>
    </citation>
    <scope>NUCLEOTIDE SEQUENCE</scope>
    <source>
        <strain evidence="1">CCMP1594</strain>
    </source>
</reference>
<dbReference type="Gene3D" id="1.20.5.190">
    <property type="match status" value="1"/>
</dbReference>
<dbReference type="EMBL" id="HBJA01133195">
    <property type="protein sequence ID" value="CAE0834452.1"/>
    <property type="molecule type" value="Transcribed_RNA"/>
</dbReference>
<proteinExistence type="predicted"/>
<accession>A0A7S4GEV2</accession>
<dbReference type="InterPro" id="IPR000048">
    <property type="entry name" value="IQ_motif_EF-hand-BS"/>
</dbReference>
<protein>
    <submittedName>
        <fullName evidence="1">Uncharacterized protein</fullName>
    </submittedName>
</protein>
<dbReference type="AlphaFoldDB" id="A0A7S4GEV2"/>
<name>A0A7S4GEV2_9EUGL</name>
<gene>
    <name evidence="1" type="ORF">EGYM00163_LOCUS45752</name>
</gene>